<feature type="active site" evidence="13">
    <location>
        <position position="224"/>
    </location>
</feature>
<evidence type="ECO:0000256" key="4">
    <source>
        <dbReference type="ARBA" id="ARBA00022519"/>
    </source>
</evidence>
<dbReference type="PROSITE" id="PS50035">
    <property type="entry name" value="PLD"/>
    <property type="match status" value="2"/>
</dbReference>
<evidence type="ECO:0000256" key="3">
    <source>
        <dbReference type="ARBA" id="ARBA00022516"/>
    </source>
</evidence>
<evidence type="ECO:0000313" key="16">
    <source>
        <dbReference type="Proteomes" id="UP000056466"/>
    </source>
</evidence>
<keyword evidence="12 13" id="KW-1208">Phospholipid metabolism</keyword>
<feature type="transmembrane region" description="Helical" evidence="13">
    <location>
        <begin position="6"/>
        <end position="25"/>
    </location>
</feature>
<feature type="transmembrane region" description="Helical" evidence="13">
    <location>
        <begin position="37"/>
        <end position="58"/>
    </location>
</feature>
<dbReference type="CDD" id="cd09158">
    <property type="entry name" value="PLDc_EcCLS_like_2"/>
    <property type="match status" value="1"/>
</dbReference>
<dbReference type="Pfam" id="PF13396">
    <property type="entry name" value="PLDc_N"/>
    <property type="match status" value="1"/>
</dbReference>
<dbReference type="OrthoDB" id="9814092at2"/>
<evidence type="ECO:0000313" key="15">
    <source>
        <dbReference type="EMBL" id="AKZ65850.1"/>
    </source>
</evidence>
<dbReference type="FunFam" id="3.30.870.10:FF:000003">
    <property type="entry name" value="Cardiolipin synthase A"/>
    <property type="match status" value="1"/>
</dbReference>
<dbReference type="NCBIfam" id="TIGR04265">
    <property type="entry name" value="bac_cardiolipin"/>
    <property type="match status" value="1"/>
</dbReference>
<gene>
    <name evidence="13 15" type="primary">clsA</name>
    <name evidence="15" type="ORF">AB162_249</name>
</gene>
<dbReference type="InterPro" id="IPR027379">
    <property type="entry name" value="CLS_N"/>
</dbReference>
<keyword evidence="10 13" id="KW-0472">Membrane</keyword>
<comment type="subcellular location">
    <subcellularLocation>
        <location evidence="1 13">Cell membrane</location>
        <topology evidence="1 13">Multi-pass membrane protein</topology>
    </subcellularLocation>
</comment>
<organism evidence="15 16">
    <name type="scientific">Candidatus Palibaumannia cicadellinicola</name>
    <dbReference type="NCBI Taxonomy" id="186490"/>
    <lineage>
        <taxon>Bacteria</taxon>
        <taxon>Pseudomonadati</taxon>
        <taxon>Pseudomonadota</taxon>
        <taxon>Gammaproteobacteria</taxon>
        <taxon>Candidatus Palibaumannia</taxon>
    </lineage>
</organism>
<feature type="active site" evidence="13">
    <location>
        <position position="404"/>
    </location>
</feature>
<evidence type="ECO:0000256" key="8">
    <source>
        <dbReference type="ARBA" id="ARBA00022989"/>
    </source>
</evidence>
<dbReference type="Pfam" id="PF13091">
    <property type="entry name" value="PLDc_2"/>
    <property type="match status" value="2"/>
</dbReference>
<dbReference type="PANTHER" id="PTHR21248">
    <property type="entry name" value="CARDIOLIPIN SYNTHASE"/>
    <property type="match status" value="1"/>
</dbReference>
<dbReference type="GO" id="GO:0005886">
    <property type="term" value="C:plasma membrane"/>
    <property type="evidence" value="ECO:0007669"/>
    <property type="project" value="UniProtKB-SubCell"/>
</dbReference>
<feature type="active site" evidence="13">
    <location>
        <position position="411"/>
    </location>
</feature>
<comment type="similarity">
    <text evidence="13">Belongs to the phospholipase D family. Cardiolipin synthase subfamily. ClsA sub-subfamily.</text>
</comment>
<keyword evidence="4" id="KW-0997">Cell inner membrane</keyword>
<evidence type="ECO:0000256" key="5">
    <source>
        <dbReference type="ARBA" id="ARBA00022679"/>
    </source>
</evidence>
<evidence type="ECO:0000256" key="13">
    <source>
        <dbReference type="HAMAP-Rule" id="MF_00190"/>
    </source>
</evidence>
<evidence type="ECO:0000256" key="9">
    <source>
        <dbReference type="ARBA" id="ARBA00023098"/>
    </source>
</evidence>
<keyword evidence="3 13" id="KW-0444">Lipid biosynthesis</keyword>
<keyword evidence="2 13" id="KW-1003">Cell membrane</keyword>
<dbReference type="Proteomes" id="UP000056466">
    <property type="component" value="Chromosome"/>
</dbReference>
<evidence type="ECO:0000256" key="2">
    <source>
        <dbReference type="ARBA" id="ARBA00022475"/>
    </source>
</evidence>
<evidence type="ECO:0000256" key="12">
    <source>
        <dbReference type="ARBA" id="ARBA00023264"/>
    </source>
</evidence>
<dbReference type="KEGG" id="bcig:AB162_249"/>
<keyword evidence="5 13" id="KW-0808">Transferase</keyword>
<proteinExistence type="inferred from homology"/>
<evidence type="ECO:0000256" key="10">
    <source>
        <dbReference type="ARBA" id="ARBA00023136"/>
    </source>
</evidence>
<protein>
    <recommendedName>
        <fullName evidence="13">Cardiolipin synthase A</fullName>
        <shortName evidence="13">CL synthase</shortName>
        <ecNumber evidence="13">2.7.8.-</ecNumber>
    </recommendedName>
</protein>
<dbReference type="EC" id="2.7.8.-" evidence="13"/>
<feature type="active site" evidence="13">
    <location>
        <position position="231"/>
    </location>
</feature>
<dbReference type="PATRIC" id="fig|186490.8.peg.236"/>
<keyword evidence="16" id="KW-1185">Reference proteome</keyword>
<dbReference type="HAMAP" id="MF_00190">
    <property type="entry name" value="Cardiolipin_synth_ClsA"/>
    <property type="match status" value="1"/>
</dbReference>
<feature type="domain" description="PLD phosphodiesterase" evidence="14">
    <location>
        <begin position="219"/>
        <end position="246"/>
    </location>
</feature>
<dbReference type="InterPro" id="IPR001736">
    <property type="entry name" value="PLipase_D/transphosphatidylase"/>
</dbReference>
<dbReference type="InterPro" id="IPR025202">
    <property type="entry name" value="PLD-like_dom"/>
</dbReference>
<feature type="domain" description="PLD phosphodiesterase" evidence="14">
    <location>
        <begin position="399"/>
        <end position="426"/>
    </location>
</feature>
<dbReference type="CDD" id="cd09152">
    <property type="entry name" value="PLDc_EcCLS_like_1"/>
    <property type="match status" value="1"/>
</dbReference>
<dbReference type="InterPro" id="IPR030840">
    <property type="entry name" value="CL_synthase_A"/>
</dbReference>
<keyword evidence="6 13" id="KW-0812">Transmembrane</keyword>
<keyword evidence="7" id="KW-0677">Repeat</keyword>
<dbReference type="InterPro" id="IPR022924">
    <property type="entry name" value="Cardiolipin_synthase"/>
</dbReference>
<keyword evidence="11 13" id="KW-0594">Phospholipid biosynthesis</keyword>
<evidence type="ECO:0000256" key="6">
    <source>
        <dbReference type="ARBA" id="ARBA00022692"/>
    </source>
</evidence>
<evidence type="ECO:0000259" key="14">
    <source>
        <dbReference type="PROSITE" id="PS50035"/>
    </source>
</evidence>
<accession>A0A0K2BKJ1</accession>
<feature type="active site" evidence="13">
    <location>
        <position position="226"/>
    </location>
</feature>
<dbReference type="SMART" id="SM00155">
    <property type="entry name" value="PLDc"/>
    <property type="match status" value="2"/>
</dbReference>
<evidence type="ECO:0000256" key="11">
    <source>
        <dbReference type="ARBA" id="ARBA00023209"/>
    </source>
</evidence>
<evidence type="ECO:0000256" key="1">
    <source>
        <dbReference type="ARBA" id="ARBA00004651"/>
    </source>
</evidence>
<dbReference type="GO" id="GO:0008808">
    <property type="term" value="F:cardiolipin synthase activity"/>
    <property type="evidence" value="ECO:0007669"/>
    <property type="project" value="UniProtKB-UniRule"/>
</dbReference>
<dbReference type="GO" id="GO:0032049">
    <property type="term" value="P:cardiolipin biosynthetic process"/>
    <property type="evidence" value="ECO:0007669"/>
    <property type="project" value="UniProtKB-UniRule"/>
</dbReference>
<dbReference type="AlphaFoldDB" id="A0A0K2BKJ1"/>
<dbReference type="Gene3D" id="3.30.870.10">
    <property type="entry name" value="Endonuclease Chain A"/>
    <property type="match status" value="2"/>
</dbReference>
<feature type="active site" evidence="13">
    <location>
        <position position="406"/>
    </location>
</feature>
<dbReference type="EMBL" id="CP011787">
    <property type="protein sequence ID" value="AKZ65850.1"/>
    <property type="molecule type" value="Genomic_DNA"/>
</dbReference>
<keyword evidence="8 13" id="KW-1133">Transmembrane helix</keyword>
<name>A0A0K2BKJ1_9GAMM</name>
<evidence type="ECO:0000256" key="7">
    <source>
        <dbReference type="ARBA" id="ARBA00022737"/>
    </source>
</evidence>
<dbReference type="SUPFAM" id="SSF56024">
    <property type="entry name" value="Phospholipase D/nuclease"/>
    <property type="match status" value="2"/>
</dbReference>
<dbReference type="PANTHER" id="PTHR21248:SF22">
    <property type="entry name" value="PHOSPHOLIPASE D"/>
    <property type="match status" value="1"/>
</dbReference>
<sequence length="486" mass="55816">MITFYTIINGLLVLSYWLSIAYITLRILIKRRTVPSAMAWLLVIYILPLVGILIYLLLGELKIGKLRYERNKAVYPYLTKWIDHIKGDQHIFSKENSYVASSLFQLCEKRQGISGLRCHQIQLLNNTNDIIKSLIRDINLAQRNIEMVFYIWQTGGIIDKVAEALMAAARRGVVCRLMLDSAGSVHFFSSQYPALMRDAGVKVVEALNVSLVRLFLRRMDLRQHRKMVLIDNYISYTGSMNMVDPLFFKKKANVGQWIDIMTRMEGPVTIAMGLIYYRDWEVETGERIKPTIKNILPFQYSSSYIQTIQVIASGPGFPEGVIHQALLIAIYAAREQLVITTPYLVPSDDLLHAICTAAQRGVKVHILIPRKNDSMLVGWASRSYFSELLEAGVLIHQFYGGLLHTKSMLVDGQLSLFGTVNLDMRSLWLNFEITLVIDAKNFACDLARVQEDYIANSKLIDVQLWLKRPYWQRIIERLFYFFSPLL</sequence>
<comment type="function">
    <text evidence="13">Catalyzes the reversible phosphatidyl group transfer from one phosphatidylglycerol molecule to another to form cardiolipin (CL) (diphosphatidylglycerol) and glycerol.</text>
</comment>
<keyword evidence="9 13" id="KW-0443">Lipid metabolism</keyword>
<comment type="catalytic activity">
    <reaction evidence="13">
        <text>2 a 1,2-diacyl-sn-glycero-3-phospho-(1'-sn-glycerol) = a cardiolipin + glycerol</text>
        <dbReference type="Rhea" id="RHEA:31451"/>
        <dbReference type="ChEBI" id="CHEBI:17754"/>
        <dbReference type="ChEBI" id="CHEBI:62237"/>
        <dbReference type="ChEBI" id="CHEBI:64716"/>
    </reaction>
</comment>
<reference evidence="15 16" key="1">
    <citation type="submission" date="2015-06" db="EMBL/GenBank/DDBJ databases">
        <title>Lineage-specific patterns of genome deterioration in obligate symbionts.</title>
        <authorList>
            <person name="Bennett G.M."/>
            <person name="McCutcheon J.P."/>
            <person name="McDonald B.R."/>
            <person name="Moran N.A."/>
        </authorList>
    </citation>
    <scope>NUCLEOTIDE SEQUENCE [LARGE SCALE GENOMIC DNA]</scope>
    <source>
        <strain evidence="15 16">B-GSS</strain>
    </source>
</reference>
<dbReference type="RefSeq" id="WP_053096766.1">
    <property type="nucleotide sequence ID" value="NZ_CP011787.1"/>
</dbReference>